<proteinExistence type="predicted"/>
<dbReference type="GO" id="GO:0006749">
    <property type="term" value="P:glutathione metabolic process"/>
    <property type="evidence" value="ECO:0007669"/>
    <property type="project" value="TreeGrafter"/>
</dbReference>
<dbReference type="GO" id="GO:0005829">
    <property type="term" value="C:cytosol"/>
    <property type="evidence" value="ECO:0007669"/>
    <property type="project" value="TreeGrafter"/>
</dbReference>
<dbReference type="Pfam" id="PF01968">
    <property type="entry name" value="Hydantoinase_A"/>
    <property type="match status" value="1"/>
</dbReference>
<name>A0A923NLV0_9FIRM</name>
<dbReference type="SUPFAM" id="SSF53067">
    <property type="entry name" value="Actin-like ATPase domain"/>
    <property type="match status" value="1"/>
</dbReference>
<dbReference type="Proteomes" id="UP000602647">
    <property type="component" value="Unassembled WGS sequence"/>
</dbReference>
<feature type="domain" description="Hydantoinase A/oxoprolinase" evidence="1">
    <location>
        <begin position="178"/>
        <end position="320"/>
    </location>
</feature>
<evidence type="ECO:0000259" key="1">
    <source>
        <dbReference type="Pfam" id="PF01968"/>
    </source>
</evidence>
<dbReference type="Pfam" id="PF05378">
    <property type="entry name" value="Hydant_A_N"/>
    <property type="match status" value="1"/>
</dbReference>
<comment type="caution">
    <text evidence="3">The sequence shown here is derived from an EMBL/GenBank/DDBJ whole genome shotgun (WGS) entry which is preliminary data.</text>
</comment>
<dbReference type="InterPro" id="IPR045079">
    <property type="entry name" value="Oxoprolinase-like"/>
</dbReference>
<dbReference type="GO" id="GO:0017168">
    <property type="term" value="F:5-oxoprolinase (ATP-hydrolyzing) activity"/>
    <property type="evidence" value="ECO:0007669"/>
    <property type="project" value="TreeGrafter"/>
</dbReference>
<reference evidence="3" key="1">
    <citation type="submission" date="2020-08" db="EMBL/GenBank/DDBJ databases">
        <title>Genome public.</title>
        <authorList>
            <person name="Liu C."/>
            <person name="Sun Q."/>
        </authorList>
    </citation>
    <scope>NUCLEOTIDE SEQUENCE</scope>
    <source>
        <strain evidence="3">BX12</strain>
    </source>
</reference>
<feature type="domain" description="Hydantoinase/oxoprolinase N-terminal" evidence="2">
    <location>
        <begin position="5"/>
        <end position="158"/>
    </location>
</feature>
<evidence type="ECO:0000313" key="3">
    <source>
        <dbReference type="EMBL" id="MBC6678965.1"/>
    </source>
</evidence>
<dbReference type="RefSeq" id="WP_187302090.1">
    <property type="nucleotide sequence ID" value="NZ_JACRYT010000002.1"/>
</dbReference>
<dbReference type="InterPro" id="IPR008040">
    <property type="entry name" value="Hydant_A_N"/>
</dbReference>
<sequence length="558" mass="61116">MAFILGMDTGGTYTDGVVIDSARRNIICKAKALTTREDLTRGMKTCMEHLDFDRMEEISQVSLSTTLATNAIVEGRGARVGLIYMGAELEDKVPAELEVKVKGRFDIMGRLQEDLDQDEIRNALLQMKGRVEAIAVSGYASVRNPKHEKEVGRMAQELLDVPVVCAHQLTSALGFHHRTVTAVLNGRLIPIIRQLLRSTKEVLREKNIHAQLLVVKGDGTLMTEAVAKERPIETILSGPAASVIGSLALTGRKEGIVLDMGGTTTDIAHVSDGTVKIKKEGAKVGGWFTRVQAAEMCTFGLGGDSRIYLDEKGRLQIGPQKVWPLCLIGAEYPHLVRELKSFTRVGEYKRYFAQEADCFLPGSNPLPAGASEWEQRIADMLREGPHSLTYLARQLGVDAETLELTPLVESGVLSRISVTPTDLLHAQGTYTRWNRDAALAGIRILAKRKEMPISKFLSAAAGRITETVELLISEDGGQYILSAPWQRMVCESREEAVFYAIHEGRKHIEHLLRDAGCRTWTIRETSSDILADVAAEDGTAQTACMGTKLVISGTGSPL</sequence>
<accession>A0A923NLV0</accession>
<dbReference type="AlphaFoldDB" id="A0A923NLV0"/>
<dbReference type="PANTHER" id="PTHR11365:SF2">
    <property type="entry name" value="5-OXOPROLINASE"/>
    <property type="match status" value="1"/>
</dbReference>
<protein>
    <submittedName>
        <fullName evidence="3">Hydantoinase/oxoprolinase family protein</fullName>
    </submittedName>
</protein>
<keyword evidence="4" id="KW-1185">Reference proteome</keyword>
<organism evidence="3 4">
    <name type="scientific">Zhenpiania hominis</name>
    <dbReference type="NCBI Taxonomy" id="2763644"/>
    <lineage>
        <taxon>Bacteria</taxon>
        <taxon>Bacillati</taxon>
        <taxon>Bacillota</taxon>
        <taxon>Clostridia</taxon>
        <taxon>Peptostreptococcales</taxon>
        <taxon>Anaerovoracaceae</taxon>
        <taxon>Zhenpiania</taxon>
    </lineage>
</organism>
<dbReference type="InterPro" id="IPR002821">
    <property type="entry name" value="Hydantoinase_A"/>
</dbReference>
<gene>
    <name evidence="3" type="ORF">H9L42_03890</name>
</gene>
<dbReference type="InterPro" id="IPR043129">
    <property type="entry name" value="ATPase_NBD"/>
</dbReference>
<dbReference type="EMBL" id="JACRYT010000002">
    <property type="protein sequence ID" value="MBC6678965.1"/>
    <property type="molecule type" value="Genomic_DNA"/>
</dbReference>
<evidence type="ECO:0000259" key="2">
    <source>
        <dbReference type="Pfam" id="PF05378"/>
    </source>
</evidence>
<evidence type="ECO:0000313" key="4">
    <source>
        <dbReference type="Proteomes" id="UP000602647"/>
    </source>
</evidence>
<dbReference type="PANTHER" id="PTHR11365">
    <property type="entry name" value="5-OXOPROLINASE RELATED"/>
    <property type="match status" value="1"/>
</dbReference>